<feature type="compositionally biased region" description="Low complexity" evidence="3">
    <location>
        <begin position="728"/>
        <end position="758"/>
    </location>
</feature>
<proteinExistence type="predicted"/>
<evidence type="ECO:0000313" key="5">
    <source>
        <dbReference type="EMBL" id="CEM28161.1"/>
    </source>
</evidence>
<dbReference type="Pfam" id="PF13920">
    <property type="entry name" value="zf-C3HC4_3"/>
    <property type="match status" value="1"/>
</dbReference>
<sequence length="854" mass="93736">MGVDEAEMAYVRSGGEGIFLAWMGCGVCSRCYFHTADALRQLPTKPTTGEELLRLAGSIASTIESKTSSSSSTPSRTSPATSSIFRGIFTPKDKTKPTAPKPTPTPSSKATPTVTVESIHEAFPDIATVSSGTEGGKQPSSETLAIVRAFLQHNRGAVEGGGVSCVESSECDAAQERETYRRAVKKFFMDHRTALQSDPSAVFALGPLRHVRGEWLPQWHTTFVSELSKGQQLMQKELGGATTRGPTDTNNTSTSPAPLVSADEDQLKEDIQAATAALRRHPSSRLFRLPYPHPDYARMYGGGRPHSISDLEKWVLAVDKEGSEDGWLHWYDYITRMVNSAVDFTKEGSELYVAAQELLIVAIRLGGGPERFAQGEEPRRVKDLIEKGPAADEHVVDDRSDLDATELLEVWGSCRNGEASDESSEVETVSVRDESTTPTAGRRAPDESQADNDKLTDKCARLERELAAAHEKLKTAEDGHTKEKDGLKGTIKRLQDDVKRLTSESAASKKMAEKERQAADAQRSTLEDILKDKDKQIKQTQKTADDRVRRVTQQVRQEADKAAKTHMDTVTKQHRDELDALRGEHRSAILELRAQHRTAIDQRESEVRVAAERALADVTRERDQLRQRLREERLRSARVEQERDVELRRLREAEAPLRREILTLKQQLSSAQSPHSRVSAGDVSSLDLPSVRQLLDDLASEQHRLTQLHQAAIERQIQLRHQQQPNRTSPSCSSPSTAAAAVPTHTAVPSVPLSLNNGSPPPPPPSGSSSSAAANGPCAAGSSSSGSGGVGSCVSKCQLCLENPPDIILLPCGHKVVCQECFEKWMAPMPTEDKLCPEHTCRQPYSEVRYIFGE</sequence>
<evidence type="ECO:0000259" key="4">
    <source>
        <dbReference type="PROSITE" id="PS50089"/>
    </source>
</evidence>
<feature type="compositionally biased region" description="Low complexity" evidence="3">
    <location>
        <begin position="63"/>
        <end position="83"/>
    </location>
</feature>
<evidence type="ECO:0000256" key="3">
    <source>
        <dbReference type="SAM" id="MobiDB-lite"/>
    </source>
</evidence>
<feature type="compositionally biased region" description="Basic and acidic residues" evidence="3">
    <location>
        <begin position="470"/>
        <end position="502"/>
    </location>
</feature>
<dbReference type="SMART" id="SM00184">
    <property type="entry name" value="RING"/>
    <property type="match status" value="1"/>
</dbReference>
<feature type="compositionally biased region" description="Basic and acidic residues" evidence="3">
    <location>
        <begin position="443"/>
        <end position="454"/>
    </location>
</feature>
<evidence type="ECO:0000313" key="6">
    <source>
        <dbReference type="Proteomes" id="UP000041254"/>
    </source>
</evidence>
<feature type="coiled-coil region" evidence="2">
    <location>
        <begin position="608"/>
        <end position="642"/>
    </location>
</feature>
<dbReference type="CDD" id="cd16449">
    <property type="entry name" value="RING-HC"/>
    <property type="match status" value="1"/>
</dbReference>
<dbReference type="GO" id="GO:0008270">
    <property type="term" value="F:zinc ion binding"/>
    <property type="evidence" value="ECO:0007669"/>
    <property type="project" value="UniProtKB-KW"/>
</dbReference>
<protein>
    <recommendedName>
        <fullName evidence="4">RING-type domain-containing protein</fullName>
    </recommendedName>
</protein>
<evidence type="ECO:0000256" key="2">
    <source>
        <dbReference type="SAM" id="Coils"/>
    </source>
</evidence>
<dbReference type="VEuPathDB" id="CryptoDB:Vbra_17651"/>
<feature type="region of interest" description="Disordered" evidence="3">
    <location>
        <begin position="470"/>
        <end position="524"/>
    </location>
</feature>
<accession>A0A0G4GF63</accession>
<dbReference type="PhylomeDB" id="A0A0G4GF63"/>
<reference evidence="5 6" key="1">
    <citation type="submission" date="2014-11" db="EMBL/GenBank/DDBJ databases">
        <authorList>
            <person name="Zhu J."/>
            <person name="Qi W."/>
            <person name="Song R."/>
        </authorList>
    </citation>
    <scope>NUCLEOTIDE SEQUENCE [LARGE SCALE GENOMIC DNA]</scope>
</reference>
<feature type="domain" description="RING-type" evidence="4">
    <location>
        <begin position="797"/>
        <end position="840"/>
    </location>
</feature>
<feature type="region of interest" description="Disordered" evidence="3">
    <location>
        <begin position="63"/>
        <end position="113"/>
    </location>
</feature>
<keyword evidence="1" id="KW-0862">Zinc</keyword>
<keyword evidence="6" id="KW-1185">Reference proteome</keyword>
<dbReference type="InParanoid" id="A0A0G4GF63"/>
<gene>
    <name evidence="5" type="ORF">Vbra_17651</name>
</gene>
<keyword evidence="2" id="KW-0175">Coiled coil</keyword>
<feature type="compositionally biased region" description="Polar residues" evidence="3">
    <location>
        <begin position="244"/>
        <end position="256"/>
    </location>
</feature>
<dbReference type="InterPro" id="IPR001841">
    <property type="entry name" value="Znf_RING"/>
</dbReference>
<feature type="region of interest" description="Disordered" evidence="3">
    <location>
        <begin position="719"/>
        <end position="787"/>
    </location>
</feature>
<feature type="compositionally biased region" description="Low complexity" evidence="3">
    <location>
        <begin position="767"/>
        <end position="785"/>
    </location>
</feature>
<feature type="region of interest" description="Disordered" evidence="3">
    <location>
        <begin position="239"/>
        <end position="259"/>
    </location>
</feature>
<dbReference type="EMBL" id="CDMY01000646">
    <property type="protein sequence ID" value="CEM28161.1"/>
    <property type="molecule type" value="Genomic_DNA"/>
</dbReference>
<dbReference type="InterPro" id="IPR013083">
    <property type="entry name" value="Znf_RING/FYVE/PHD"/>
</dbReference>
<dbReference type="Gene3D" id="3.30.40.10">
    <property type="entry name" value="Zinc/RING finger domain, C3HC4 (zinc finger)"/>
    <property type="match status" value="1"/>
</dbReference>
<dbReference type="SUPFAM" id="SSF57850">
    <property type="entry name" value="RING/U-box"/>
    <property type="match status" value="1"/>
</dbReference>
<name>A0A0G4GF63_VITBC</name>
<dbReference type="OrthoDB" id="1711136at2759"/>
<dbReference type="Proteomes" id="UP000041254">
    <property type="component" value="Unassembled WGS sequence"/>
</dbReference>
<evidence type="ECO:0000256" key="1">
    <source>
        <dbReference type="PROSITE-ProRule" id="PRU00175"/>
    </source>
</evidence>
<keyword evidence="1" id="KW-0863">Zinc-finger</keyword>
<keyword evidence="1" id="KW-0479">Metal-binding</keyword>
<feature type="region of interest" description="Disordered" evidence="3">
    <location>
        <begin position="416"/>
        <end position="454"/>
    </location>
</feature>
<organism evidence="5 6">
    <name type="scientific">Vitrella brassicaformis (strain CCMP3155)</name>
    <dbReference type="NCBI Taxonomy" id="1169540"/>
    <lineage>
        <taxon>Eukaryota</taxon>
        <taxon>Sar</taxon>
        <taxon>Alveolata</taxon>
        <taxon>Colpodellida</taxon>
        <taxon>Vitrellaceae</taxon>
        <taxon>Vitrella</taxon>
    </lineage>
</organism>
<dbReference type="PROSITE" id="PS50089">
    <property type="entry name" value="ZF_RING_2"/>
    <property type="match status" value="1"/>
</dbReference>
<dbReference type="AlphaFoldDB" id="A0A0G4GF63"/>